<organism evidence="1 2">
    <name type="scientific">Leptospira borgpetersenii serovar Hardjo-bovis str. Sponselee</name>
    <dbReference type="NCBI Taxonomy" id="1303729"/>
    <lineage>
        <taxon>Bacteria</taxon>
        <taxon>Pseudomonadati</taxon>
        <taxon>Spirochaetota</taxon>
        <taxon>Spirochaetia</taxon>
        <taxon>Leptospirales</taxon>
        <taxon>Leptospiraceae</taxon>
        <taxon>Leptospira</taxon>
    </lineage>
</organism>
<evidence type="ECO:0000313" key="1">
    <source>
        <dbReference type="EMBL" id="EMJ82570.1"/>
    </source>
</evidence>
<evidence type="ECO:0000313" key="2">
    <source>
        <dbReference type="Proteomes" id="UP000011873"/>
    </source>
</evidence>
<name>M6C8I5_LEPBO</name>
<dbReference type="Proteomes" id="UP000011873">
    <property type="component" value="Unassembled WGS sequence"/>
</dbReference>
<gene>
    <name evidence="1" type="ORF">LEP1GSC016_4135</name>
</gene>
<accession>M6C8I5</accession>
<dbReference type="PATRIC" id="fig|1218567.3.peg.1605"/>
<reference evidence="1 2" key="1">
    <citation type="submission" date="2013-01" db="EMBL/GenBank/DDBJ databases">
        <authorList>
            <person name="Harkins D.M."/>
            <person name="Durkin A.S."/>
            <person name="Brinkac L.M."/>
            <person name="Haft D.H."/>
            <person name="Selengut J.D."/>
            <person name="Sanka R."/>
            <person name="DePew J."/>
            <person name="Purushe J."/>
            <person name="Galloway R.L."/>
            <person name="Vinetz J.M."/>
            <person name="Sutton G.G."/>
            <person name="Nierman W.C."/>
            <person name="Fouts D.E."/>
        </authorList>
    </citation>
    <scope>NUCLEOTIDE SEQUENCE [LARGE SCALE GENOMIC DNA]</scope>
    <source>
        <strain evidence="1 2">Sponselee CDC</strain>
    </source>
</reference>
<sequence length="53" mass="5913">MLIYGFSNGFYRWSTFVGVPTSEVLGQTLNQSEIIPIKIRPAAGFGTRSKKTF</sequence>
<dbReference type="AlphaFoldDB" id="M6C8I5"/>
<comment type="caution">
    <text evidence="1">The sequence shown here is derived from an EMBL/GenBank/DDBJ whole genome shotgun (WGS) entry which is preliminary data.</text>
</comment>
<dbReference type="EMBL" id="ANMU01000064">
    <property type="protein sequence ID" value="EMJ82570.1"/>
    <property type="molecule type" value="Genomic_DNA"/>
</dbReference>
<proteinExistence type="predicted"/>
<protein>
    <submittedName>
        <fullName evidence="1">Uncharacterized protein</fullName>
    </submittedName>
</protein>